<evidence type="ECO:0000313" key="2">
    <source>
        <dbReference type="EMBL" id="RDX72332.1"/>
    </source>
</evidence>
<evidence type="ECO:0000313" key="3">
    <source>
        <dbReference type="Proteomes" id="UP000257109"/>
    </source>
</evidence>
<feature type="compositionally biased region" description="Basic residues" evidence="1">
    <location>
        <begin position="70"/>
        <end position="96"/>
    </location>
</feature>
<keyword evidence="3" id="KW-1185">Reference proteome</keyword>
<name>A0A371F217_MUCPR</name>
<dbReference type="Proteomes" id="UP000257109">
    <property type="component" value="Unassembled WGS sequence"/>
</dbReference>
<proteinExistence type="predicted"/>
<feature type="compositionally biased region" description="Polar residues" evidence="1">
    <location>
        <begin position="164"/>
        <end position="174"/>
    </location>
</feature>
<organism evidence="2 3">
    <name type="scientific">Mucuna pruriens</name>
    <name type="common">Velvet bean</name>
    <name type="synonym">Dolichos pruriens</name>
    <dbReference type="NCBI Taxonomy" id="157652"/>
    <lineage>
        <taxon>Eukaryota</taxon>
        <taxon>Viridiplantae</taxon>
        <taxon>Streptophyta</taxon>
        <taxon>Embryophyta</taxon>
        <taxon>Tracheophyta</taxon>
        <taxon>Spermatophyta</taxon>
        <taxon>Magnoliopsida</taxon>
        <taxon>eudicotyledons</taxon>
        <taxon>Gunneridae</taxon>
        <taxon>Pentapetalae</taxon>
        <taxon>rosids</taxon>
        <taxon>fabids</taxon>
        <taxon>Fabales</taxon>
        <taxon>Fabaceae</taxon>
        <taxon>Papilionoideae</taxon>
        <taxon>50 kb inversion clade</taxon>
        <taxon>NPAAA clade</taxon>
        <taxon>indigoferoid/millettioid clade</taxon>
        <taxon>Phaseoleae</taxon>
        <taxon>Mucuna</taxon>
    </lineage>
</organism>
<accession>A0A371F217</accession>
<feature type="region of interest" description="Disordered" evidence="1">
    <location>
        <begin position="141"/>
        <end position="180"/>
    </location>
</feature>
<feature type="region of interest" description="Disordered" evidence="1">
    <location>
        <begin position="44"/>
        <end position="106"/>
    </location>
</feature>
<sequence length="180" mass="20393">MERKFGWFSSGSDSKQGRYSRQVWRSILIVGVSNNIPPITLFGRGFPAKSSHGTRKSPTPTPPPAMTQGHTRRFPIIRRRRNPIRRRRRRRRRRSHHEATEQPSTPDSLFHAMVVVISATVDGSTTRHSRRCLSLPFTLRLDPPKSTITEASRDSLEEVPREASATTSNRSGSGNLALER</sequence>
<feature type="compositionally biased region" description="Basic and acidic residues" evidence="1">
    <location>
        <begin position="151"/>
        <end position="161"/>
    </location>
</feature>
<comment type="caution">
    <text evidence="2">The sequence shown here is derived from an EMBL/GenBank/DDBJ whole genome shotgun (WGS) entry which is preliminary data.</text>
</comment>
<reference evidence="2" key="1">
    <citation type="submission" date="2018-05" db="EMBL/GenBank/DDBJ databases">
        <title>Draft genome of Mucuna pruriens seed.</title>
        <authorList>
            <person name="Nnadi N.E."/>
            <person name="Vos R."/>
            <person name="Hasami M.H."/>
            <person name="Devisetty U.K."/>
            <person name="Aguiy J.C."/>
        </authorList>
    </citation>
    <scope>NUCLEOTIDE SEQUENCE [LARGE SCALE GENOMIC DNA]</scope>
    <source>
        <strain evidence="2">JCA_2017</strain>
    </source>
</reference>
<dbReference type="EMBL" id="QJKJ01010951">
    <property type="protein sequence ID" value="RDX72332.1"/>
    <property type="molecule type" value="Genomic_DNA"/>
</dbReference>
<dbReference type="AlphaFoldDB" id="A0A371F217"/>
<protein>
    <submittedName>
        <fullName evidence="2">Uncharacterized protein</fullName>
    </submittedName>
</protein>
<feature type="non-terminal residue" evidence="2">
    <location>
        <position position="1"/>
    </location>
</feature>
<gene>
    <name evidence="2" type="ORF">CR513_48203</name>
</gene>
<evidence type="ECO:0000256" key="1">
    <source>
        <dbReference type="SAM" id="MobiDB-lite"/>
    </source>
</evidence>